<dbReference type="Gene3D" id="2.10.70.10">
    <property type="entry name" value="Complement Module, domain 1"/>
    <property type="match status" value="5"/>
</dbReference>
<sequence length="677" mass="75137">MRIISKALVLVTVLVGTYSAYVRKRDDVIFLPPPPNKPLLPRPIESFSIEYKPWTSWGRWSECDCYGIRSRNRTSINGLQKRFRGCEVDSDCPNTDPSNFPEWSKWSPVGPCFTDHNGYPFGTGKQTSKGCLQKYLRRCKFKTSNEIPPVPCRIAENNTRYNLDSEYGFTEEKIDECGEGTSGCEKGAGTVYGVWSQWFTCDNKCLRERQRCCDINGFDANICNCLSKEGEDCTIKCIAPMNWESWSEWSECTYNPKGKCHRKRTRSCVLDEKLVKKNPMHECKADDEAMFEECPVGDTCLESAHCGEVTEDIINGTFVNVIIGPKIDIGVGETFDPESKYPIDSISQYTCDDCRGVKFLKRLRVKCRLDEEGYAGWAKLPKCKVIECNPKPKAPKFGSVDSKNNQCRDTVNYACDPCYDLVGSSTITCIDSIKNSIKGTWSDDPPKCKIKSCGPLLIENAIVNGGTNCGDTLTYTCVTGFELVGPGSPSVKCTTKGWETPSQVCVDKRLRCPDPGEFKHGNVTGPKGPFRDGDTLTFTCDDCYEFEDGTSEDQVTITCTADGTWNDVAPTCKIRSCGPLQIKNGDVTGGNNCGDTVEFTCDEGFETNNGPGPQTLQCTPEGWEQEAHFCRRVGCPDIGDIENGEVTGATSPFLYEDNLIFTCDNCYDFGDGTSEGQ</sequence>
<evidence type="ECO:0000256" key="2">
    <source>
        <dbReference type="ARBA" id="ARBA00022737"/>
    </source>
</evidence>
<organism evidence="5 6">
    <name type="scientific">Owenia fusiformis</name>
    <name type="common">Polychaete worm</name>
    <dbReference type="NCBI Taxonomy" id="6347"/>
    <lineage>
        <taxon>Eukaryota</taxon>
        <taxon>Metazoa</taxon>
        <taxon>Spiralia</taxon>
        <taxon>Lophotrochozoa</taxon>
        <taxon>Annelida</taxon>
        <taxon>Polychaeta</taxon>
        <taxon>Sedentaria</taxon>
        <taxon>Canalipalpata</taxon>
        <taxon>Sabellida</taxon>
        <taxon>Oweniida</taxon>
        <taxon>Oweniidae</taxon>
        <taxon>Owenia</taxon>
    </lineage>
</organism>
<gene>
    <name evidence="5" type="ORF">OFUS_LOCUS10543</name>
</gene>
<keyword evidence="1" id="KW-0732">Signal</keyword>
<comment type="caution">
    <text evidence="4">Lacks conserved residue(s) required for the propagation of feature annotation.</text>
</comment>
<dbReference type="InterPro" id="IPR000884">
    <property type="entry name" value="TSP1_rpt"/>
</dbReference>
<comment type="caution">
    <text evidence="5">The sequence shown here is derived from an EMBL/GenBank/DDBJ whole genome shotgun (WGS) entry which is preliminary data.</text>
</comment>
<feature type="non-terminal residue" evidence="5">
    <location>
        <position position="1"/>
    </location>
</feature>
<keyword evidence="6" id="KW-1185">Reference proteome</keyword>
<dbReference type="AlphaFoldDB" id="A0A8J1T7A5"/>
<dbReference type="PANTHER" id="PTHR45656:SF4">
    <property type="entry name" value="PROTEIN CBR-CLEC-78"/>
    <property type="match status" value="1"/>
</dbReference>
<proteinExistence type="predicted"/>
<protein>
    <submittedName>
        <fullName evidence="5">Uncharacterized protein</fullName>
    </submittedName>
</protein>
<dbReference type="PROSITE" id="PS50092">
    <property type="entry name" value="TSP1"/>
    <property type="match status" value="1"/>
</dbReference>
<dbReference type="PROSITE" id="PS50923">
    <property type="entry name" value="SUSHI"/>
    <property type="match status" value="4"/>
</dbReference>
<dbReference type="InterPro" id="IPR000436">
    <property type="entry name" value="Sushi_SCR_CCP_dom"/>
</dbReference>
<dbReference type="CDD" id="cd00033">
    <property type="entry name" value="CCP"/>
    <property type="match status" value="4"/>
</dbReference>
<evidence type="ECO:0000256" key="4">
    <source>
        <dbReference type="PROSITE-ProRule" id="PRU00302"/>
    </source>
</evidence>
<dbReference type="SUPFAM" id="SSF57535">
    <property type="entry name" value="Complement control module/SCR domain"/>
    <property type="match status" value="4"/>
</dbReference>
<evidence type="ECO:0000256" key="3">
    <source>
        <dbReference type="ARBA" id="ARBA00023157"/>
    </source>
</evidence>
<dbReference type="OrthoDB" id="6106768at2759"/>
<dbReference type="InterPro" id="IPR051277">
    <property type="entry name" value="SEZ6_CSMD_C4BPB_Regulators"/>
</dbReference>
<dbReference type="Proteomes" id="UP000749559">
    <property type="component" value="Unassembled WGS sequence"/>
</dbReference>
<dbReference type="EMBL" id="CAIIXF020000005">
    <property type="protein sequence ID" value="CAH1784326.1"/>
    <property type="molecule type" value="Genomic_DNA"/>
</dbReference>
<dbReference type="SMART" id="SM00209">
    <property type="entry name" value="TSP1"/>
    <property type="match status" value="3"/>
</dbReference>
<keyword evidence="4" id="KW-0768">Sushi</keyword>
<dbReference type="InterPro" id="IPR035976">
    <property type="entry name" value="Sushi/SCR/CCP_sf"/>
</dbReference>
<name>A0A8J1T7A5_OWEFU</name>
<dbReference type="PANTHER" id="PTHR45656">
    <property type="entry name" value="PROTEIN CBR-CLEC-78"/>
    <property type="match status" value="1"/>
</dbReference>
<evidence type="ECO:0000313" key="6">
    <source>
        <dbReference type="Proteomes" id="UP000749559"/>
    </source>
</evidence>
<evidence type="ECO:0000313" key="5">
    <source>
        <dbReference type="EMBL" id="CAH1784326.1"/>
    </source>
</evidence>
<dbReference type="SMART" id="SM00032">
    <property type="entry name" value="CCP"/>
    <property type="match status" value="4"/>
</dbReference>
<accession>A0A8J1T7A5</accession>
<evidence type="ECO:0000256" key="1">
    <source>
        <dbReference type="ARBA" id="ARBA00022729"/>
    </source>
</evidence>
<reference evidence="5" key="1">
    <citation type="submission" date="2022-03" db="EMBL/GenBank/DDBJ databases">
        <authorList>
            <person name="Martin C."/>
        </authorList>
    </citation>
    <scope>NUCLEOTIDE SEQUENCE</scope>
</reference>
<keyword evidence="3" id="KW-1015">Disulfide bond</keyword>
<dbReference type="Pfam" id="PF00084">
    <property type="entry name" value="Sushi"/>
    <property type="match status" value="4"/>
</dbReference>
<keyword evidence="2" id="KW-0677">Repeat</keyword>